<evidence type="ECO:0000313" key="2">
    <source>
        <dbReference type="EMBL" id="MST31997.1"/>
    </source>
</evidence>
<accession>A0ABW9QQA5</accession>
<sequence>MAMSLEEMELETVEFVPAREVMCTVWYQPPTHCDGGQGQGGYGNGGWSGGGGHETTTTFTQNSQGTYCANGGQGFSILSGNNVLDGNNVSIGL</sequence>
<evidence type="ECO:0000313" key="3">
    <source>
        <dbReference type="Proteomes" id="UP000437736"/>
    </source>
</evidence>
<organism evidence="2 3">
    <name type="scientific">Acidiferrimicrobium australe</name>
    <dbReference type="NCBI Taxonomy" id="2664430"/>
    <lineage>
        <taxon>Bacteria</taxon>
        <taxon>Bacillati</taxon>
        <taxon>Actinomycetota</taxon>
        <taxon>Acidimicrobiia</taxon>
        <taxon>Acidimicrobiales</taxon>
        <taxon>Acidimicrobiaceae</taxon>
        <taxon>Acidiferrimicrobium</taxon>
    </lineage>
</organism>
<feature type="region of interest" description="Disordered" evidence="1">
    <location>
        <begin position="37"/>
        <end position="58"/>
    </location>
</feature>
<protein>
    <submittedName>
        <fullName evidence="2">Uncharacterized protein</fullName>
    </submittedName>
</protein>
<dbReference type="Proteomes" id="UP000437736">
    <property type="component" value="Unassembled WGS sequence"/>
</dbReference>
<gene>
    <name evidence="2" type="ORF">GHK86_04560</name>
</gene>
<feature type="compositionally biased region" description="Gly residues" evidence="1">
    <location>
        <begin position="37"/>
        <end position="53"/>
    </location>
</feature>
<comment type="caution">
    <text evidence="2">The sequence shown here is derived from an EMBL/GenBank/DDBJ whole genome shotgun (WGS) entry which is preliminary data.</text>
</comment>
<name>A0ABW9QQA5_9ACTN</name>
<dbReference type="EMBL" id="WJHE01000192">
    <property type="protein sequence ID" value="MST31997.1"/>
    <property type="molecule type" value="Genomic_DNA"/>
</dbReference>
<evidence type="ECO:0000256" key="1">
    <source>
        <dbReference type="SAM" id="MobiDB-lite"/>
    </source>
</evidence>
<reference evidence="2 3" key="1">
    <citation type="submission" date="2019-11" db="EMBL/GenBank/DDBJ databases">
        <title>Acidiferrimicrobium australis gen. nov., sp. nov., an acidophilic and obligately heterotrophic, member of the Actinobacteria that catalyses dissimilatory oxido- reduction of iron isolated from metal-rich acidic water in Chile.</title>
        <authorList>
            <person name="Gonzalez D."/>
            <person name="Huber K."/>
            <person name="Hedrich S."/>
            <person name="Rojas-Villalobos C."/>
            <person name="Quatrini R."/>
            <person name="Dinamarca M.A."/>
            <person name="Schwarz A."/>
            <person name="Canales C."/>
            <person name="Nancucheo I."/>
        </authorList>
    </citation>
    <scope>NUCLEOTIDE SEQUENCE [LARGE SCALE GENOMIC DNA]</scope>
    <source>
        <strain evidence="2 3">USS-CCA1</strain>
    </source>
</reference>
<proteinExistence type="predicted"/>
<keyword evidence="3" id="KW-1185">Reference proteome</keyword>